<organism evidence="1 2">
    <name type="scientific">Parasponia andersonii</name>
    <name type="common">Sponia andersonii</name>
    <dbReference type="NCBI Taxonomy" id="3476"/>
    <lineage>
        <taxon>Eukaryota</taxon>
        <taxon>Viridiplantae</taxon>
        <taxon>Streptophyta</taxon>
        <taxon>Embryophyta</taxon>
        <taxon>Tracheophyta</taxon>
        <taxon>Spermatophyta</taxon>
        <taxon>Magnoliopsida</taxon>
        <taxon>eudicotyledons</taxon>
        <taxon>Gunneridae</taxon>
        <taxon>Pentapetalae</taxon>
        <taxon>rosids</taxon>
        <taxon>fabids</taxon>
        <taxon>Rosales</taxon>
        <taxon>Cannabaceae</taxon>
        <taxon>Parasponia</taxon>
    </lineage>
</organism>
<evidence type="ECO:0000313" key="2">
    <source>
        <dbReference type="Proteomes" id="UP000237105"/>
    </source>
</evidence>
<gene>
    <name evidence="1" type="ORF">PanWU01x14_000670</name>
</gene>
<evidence type="ECO:0000313" key="1">
    <source>
        <dbReference type="EMBL" id="PON80511.1"/>
    </source>
</evidence>
<proteinExistence type="predicted"/>
<name>A0A2P5E4Q7_PARAD</name>
<keyword evidence="2" id="KW-1185">Reference proteome</keyword>
<dbReference type="EMBL" id="JXTB01000001">
    <property type="protein sequence ID" value="PON80511.1"/>
    <property type="molecule type" value="Genomic_DNA"/>
</dbReference>
<dbReference type="AlphaFoldDB" id="A0A2P5E4Q7"/>
<protein>
    <submittedName>
        <fullName evidence="1">Uncharacterized protein</fullName>
    </submittedName>
</protein>
<dbReference type="Proteomes" id="UP000237105">
    <property type="component" value="Unassembled WGS sequence"/>
</dbReference>
<sequence length="195" mass="21525">MARVQGRGCTRCTPPCEKTKVCLGGARLWHDDQARGCAMMTRDGRTCYVRVRCNQHTLRRAHREPARTARARATTCELAVSRDGTSAWWCEERCVHKWADAHSAVTQLSTFDMCVSDGLEQDQVVIGRLLALSLVAACEEYASSSKRLGNCSAEVLAHASLSSTALGSWGCQLPCMYAYKYVINQAELSEKVVMS</sequence>
<reference evidence="2" key="1">
    <citation type="submission" date="2016-06" db="EMBL/GenBank/DDBJ databases">
        <title>Parallel loss of symbiosis genes in relatives of nitrogen-fixing non-legume Parasponia.</title>
        <authorList>
            <person name="Van Velzen R."/>
            <person name="Holmer R."/>
            <person name="Bu F."/>
            <person name="Rutten L."/>
            <person name="Van Zeijl A."/>
            <person name="Liu W."/>
            <person name="Santuari L."/>
            <person name="Cao Q."/>
            <person name="Sharma T."/>
            <person name="Shen D."/>
            <person name="Roswanjaya Y."/>
            <person name="Wardhani T."/>
            <person name="Kalhor M.S."/>
            <person name="Jansen J."/>
            <person name="Van den Hoogen J."/>
            <person name="Gungor B."/>
            <person name="Hartog M."/>
            <person name="Hontelez J."/>
            <person name="Verver J."/>
            <person name="Yang W.-C."/>
            <person name="Schijlen E."/>
            <person name="Repin R."/>
            <person name="Schilthuizen M."/>
            <person name="Schranz E."/>
            <person name="Heidstra R."/>
            <person name="Miyata K."/>
            <person name="Fedorova E."/>
            <person name="Kohlen W."/>
            <person name="Bisseling T."/>
            <person name="Smit S."/>
            <person name="Geurts R."/>
        </authorList>
    </citation>
    <scope>NUCLEOTIDE SEQUENCE [LARGE SCALE GENOMIC DNA]</scope>
    <source>
        <strain evidence="2">cv. WU1-14</strain>
    </source>
</reference>
<accession>A0A2P5E4Q7</accession>
<comment type="caution">
    <text evidence="1">The sequence shown here is derived from an EMBL/GenBank/DDBJ whole genome shotgun (WGS) entry which is preliminary data.</text>
</comment>